<keyword evidence="2" id="KW-0521">NADP</keyword>
<protein>
    <recommendedName>
        <fullName evidence="2">dTDP-4-dehydrorhamnose reductase</fullName>
        <ecNumber evidence="2">1.1.1.133</ecNumber>
    </recommendedName>
</protein>
<comment type="caution">
    <text evidence="4">The sequence shown here is derived from an EMBL/GenBank/DDBJ whole genome shotgun (WGS) entry which is preliminary data.</text>
</comment>
<keyword evidence="2 4" id="KW-0560">Oxidoreductase</keyword>
<sequence>MMKRIVLLGANGQLGSDIRSVFAGTEVYELIPLTREQLNVENTESVIPFLENLGHFDVLINCTAFHNTEECESDPLKALMVNSIAVLRMATFCKQHDVTMIHFSTDYVFDGNQSSPYTEEAETHPLNVYGSTKAAGEKAIAAYLDRFFIFRVSSLYGVAGSSGKGGNFIETMIRLVKQGKPVSIVNDVVMSPTYTLDVAQAVKAFLDRNVADYGIYHCSGEGGCSWYDLAVETFTLCGLSYDATPIPSSRYEAKCKRPAYSVLDNGKISSIYSMPHWKSSLKAYLTQKGYVTETGGTQ</sequence>
<dbReference type="Gene3D" id="3.40.50.720">
    <property type="entry name" value="NAD(P)-binding Rossmann-like Domain"/>
    <property type="match status" value="1"/>
</dbReference>
<dbReference type="EMBL" id="JACVVD010000005">
    <property type="protein sequence ID" value="MBD0381618.1"/>
    <property type="molecule type" value="Genomic_DNA"/>
</dbReference>
<feature type="domain" description="RmlD-like substrate binding" evidence="3">
    <location>
        <begin position="4"/>
        <end position="287"/>
    </location>
</feature>
<dbReference type="CDD" id="cd05254">
    <property type="entry name" value="dTDP_HR_like_SDR_e"/>
    <property type="match status" value="1"/>
</dbReference>
<evidence type="ECO:0000313" key="4">
    <source>
        <dbReference type="EMBL" id="MBD0381618.1"/>
    </source>
</evidence>
<dbReference type="GO" id="GO:0008831">
    <property type="term" value="F:dTDP-4-dehydrorhamnose reductase activity"/>
    <property type="evidence" value="ECO:0007669"/>
    <property type="project" value="UniProtKB-EC"/>
</dbReference>
<dbReference type="Gene3D" id="3.90.25.10">
    <property type="entry name" value="UDP-galactose 4-epimerase, domain 1"/>
    <property type="match status" value="1"/>
</dbReference>
<proteinExistence type="inferred from homology"/>
<dbReference type="InterPro" id="IPR036291">
    <property type="entry name" value="NAD(P)-bd_dom_sf"/>
</dbReference>
<comment type="similarity">
    <text evidence="1 2">Belongs to the dTDP-4-dehydrorhamnose reductase family.</text>
</comment>
<dbReference type="PANTHER" id="PTHR10491">
    <property type="entry name" value="DTDP-4-DEHYDRORHAMNOSE REDUCTASE"/>
    <property type="match status" value="1"/>
</dbReference>
<comment type="function">
    <text evidence="2">Catalyzes the reduction of dTDP-6-deoxy-L-lyxo-4-hexulose to yield dTDP-L-rhamnose.</text>
</comment>
<dbReference type="EC" id="1.1.1.133" evidence="2"/>
<gene>
    <name evidence="4" type="primary">rfbD</name>
    <name evidence="4" type="ORF">ICC18_15960</name>
</gene>
<dbReference type="GO" id="GO:0019305">
    <property type="term" value="P:dTDP-rhamnose biosynthetic process"/>
    <property type="evidence" value="ECO:0007669"/>
    <property type="project" value="TreeGrafter"/>
</dbReference>
<evidence type="ECO:0000259" key="3">
    <source>
        <dbReference type="Pfam" id="PF04321"/>
    </source>
</evidence>
<dbReference type="Proteomes" id="UP000650466">
    <property type="component" value="Unassembled WGS sequence"/>
</dbReference>
<dbReference type="InterPro" id="IPR029903">
    <property type="entry name" value="RmlD-like-bd"/>
</dbReference>
<accession>A0A926KQU4</accession>
<name>A0A926KQU4_9BACL</name>
<evidence type="ECO:0000256" key="2">
    <source>
        <dbReference type="RuleBase" id="RU364082"/>
    </source>
</evidence>
<reference evidence="4" key="1">
    <citation type="submission" date="2020-09" db="EMBL/GenBank/DDBJ databases">
        <title>Draft Genome Sequence of Paenibacillus sp. WST5.</title>
        <authorList>
            <person name="Bao Z."/>
        </authorList>
    </citation>
    <scope>NUCLEOTIDE SEQUENCE</scope>
    <source>
        <strain evidence="4">WST5</strain>
    </source>
</reference>
<dbReference type="PANTHER" id="PTHR10491:SF4">
    <property type="entry name" value="METHIONINE ADENOSYLTRANSFERASE 2 SUBUNIT BETA"/>
    <property type="match status" value="1"/>
</dbReference>
<dbReference type="InterPro" id="IPR005913">
    <property type="entry name" value="dTDP_dehydrorham_reduct"/>
</dbReference>
<keyword evidence="5" id="KW-1185">Reference proteome</keyword>
<evidence type="ECO:0000313" key="5">
    <source>
        <dbReference type="Proteomes" id="UP000650466"/>
    </source>
</evidence>
<comment type="pathway">
    <text evidence="2">Carbohydrate biosynthesis; dTDP-L-rhamnose biosynthesis.</text>
</comment>
<dbReference type="NCBIfam" id="TIGR01214">
    <property type="entry name" value="rmlD"/>
    <property type="match status" value="1"/>
</dbReference>
<evidence type="ECO:0000256" key="1">
    <source>
        <dbReference type="ARBA" id="ARBA00010944"/>
    </source>
</evidence>
<organism evidence="4 5">
    <name type="scientific">Paenibacillus sedimenti</name>
    <dbReference type="NCBI Taxonomy" id="2770274"/>
    <lineage>
        <taxon>Bacteria</taxon>
        <taxon>Bacillati</taxon>
        <taxon>Bacillota</taxon>
        <taxon>Bacilli</taxon>
        <taxon>Bacillales</taxon>
        <taxon>Paenibacillaceae</taxon>
        <taxon>Paenibacillus</taxon>
    </lineage>
</organism>
<dbReference type="Pfam" id="PF04321">
    <property type="entry name" value="RmlD_sub_bind"/>
    <property type="match status" value="1"/>
</dbReference>
<dbReference type="GO" id="GO:0005829">
    <property type="term" value="C:cytosol"/>
    <property type="evidence" value="ECO:0007669"/>
    <property type="project" value="TreeGrafter"/>
</dbReference>
<dbReference type="SUPFAM" id="SSF51735">
    <property type="entry name" value="NAD(P)-binding Rossmann-fold domains"/>
    <property type="match status" value="1"/>
</dbReference>
<dbReference type="AlphaFoldDB" id="A0A926KQU4"/>